<dbReference type="EMBL" id="CP025544">
    <property type="protein sequence ID" value="AXK60550.1"/>
    <property type="molecule type" value="Genomic_DNA"/>
</dbReference>
<reference evidence="2 3" key="1">
    <citation type="submission" date="2017-12" db="EMBL/GenBank/DDBJ databases">
        <title>Chromulinavorax destructans is a abundant pathogen of dominant heterotrophic picoflagllates.</title>
        <authorList>
            <person name="Deeg C.M."/>
            <person name="Zimmer M."/>
            <person name="Suttle C.A."/>
        </authorList>
    </citation>
    <scope>NUCLEOTIDE SEQUENCE [LARGE SCALE GENOMIC DNA]</scope>
    <source>
        <strain evidence="2 3">SeV1</strain>
    </source>
</reference>
<dbReference type="KEGG" id="cdes:C0J27_02205"/>
<sequence length="405" mass="46188">MIFFNKQSFFYAFLIVSFVRAPFALASDLPDIESYAPVDFITPEFKNRKRAKSSAEKDAMTKLYKEKKDHENNLESAEIIENLFKKRLLNSVNKVEMKLFERTFDYMKIYTPEKKKRTLARNSIERACDEIILEKQENQNSTIVEKNNIVASEMKSSSVVAQIASKCASVLSSPEVKGCAAIDLHHIMNPTCSYDEDKSLKSISGGHVLFNYYSENLIEEDEMVFVGQDNETVGVSVSGKISKTLRADITELSILDDLKHGVTVAKSPDDRRFKISKVGENRYCGSYQDPANPLLYLTQFPLLVVDDKIIDENNEIYLGAFAQLKQDGTADKRFKHQKQFNIPVDIFNDAMLMGKKFLSDENKIIFVELTEQLDNYFKDDLQKLGRTSFPAQIYGVSQKVSKILK</sequence>
<dbReference type="RefSeq" id="WP_115585565.1">
    <property type="nucleotide sequence ID" value="NZ_CP025544.1"/>
</dbReference>
<organism evidence="2 3">
    <name type="scientific">Candidatus Chromulinivorax destructor</name>
    <dbReference type="NCBI Taxonomy" id="2066483"/>
    <lineage>
        <taxon>Bacteria</taxon>
        <taxon>Candidatus Babelota</taxon>
        <taxon>Candidatus Babeliae</taxon>
        <taxon>Candidatus Babeliales</taxon>
        <taxon>Candidatus Chromulinivoraceae</taxon>
        <taxon>Candidatus Chromulinivorax</taxon>
    </lineage>
</organism>
<keyword evidence="1" id="KW-0732">Signal</keyword>
<feature type="chain" id="PRO_5016815079" evidence="1">
    <location>
        <begin position="27"/>
        <end position="405"/>
    </location>
</feature>
<evidence type="ECO:0000256" key="1">
    <source>
        <dbReference type="SAM" id="SignalP"/>
    </source>
</evidence>
<feature type="signal peptide" evidence="1">
    <location>
        <begin position="1"/>
        <end position="26"/>
    </location>
</feature>
<evidence type="ECO:0000313" key="2">
    <source>
        <dbReference type="EMBL" id="AXK60550.1"/>
    </source>
</evidence>
<dbReference type="Proteomes" id="UP000254834">
    <property type="component" value="Chromosome"/>
</dbReference>
<keyword evidence="3" id="KW-1185">Reference proteome</keyword>
<proteinExistence type="predicted"/>
<evidence type="ECO:0000313" key="3">
    <source>
        <dbReference type="Proteomes" id="UP000254834"/>
    </source>
</evidence>
<protein>
    <submittedName>
        <fullName evidence="2">Uncharacterized protein</fullName>
    </submittedName>
</protein>
<accession>A0A345ZB83</accession>
<name>A0A345ZB83_9BACT</name>
<gene>
    <name evidence="2" type="ORF">C0J27_02205</name>
</gene>
<dbReference type="AlphaFoldDB" id="A0A345ZB83"/>